<dbReference type="PROSITE" id="PS50936">
    <property type="entry name" value="ENGC_GTPASE"/>
    <property type="match status" value="1"/>
</dbReference>
<dbReference type="CDD" id="cd01854">
    <property type="entry name" value="YjeQ_EngC"/>
    <property type="match status" value="1"/>
</dbReference>
<dbReference type="EMBL" id="JBHRSX010000007">
    <property type="protein sequence ID" value="MFC3200648.1"/>
    <property type="molecule type" value="Genomic_DNA"/>
</dbReference>
<comment type="cofactor">
    <cofactor evidence="10">
        <name>Zn(2+)</name>
        <dbReference type="ChEBI" id="CHEBI:29105"/>
    </cofactor>
    <text evidence="10">Binds 1 zinc ion per subunit.</text>
</comment>
<dbReference type="SUPFAM" id="SSF52540">
    <property type="entry name" value="P-loop containing nucleoside triphosphate hydrolases"/>
    <property type="match status" value="1"/>
</dbReference>
<dbReference type="NCBIfam" id="TIGR00157">
    <property type="entry name" value="ribosome small subunit-dependent GTPase A"/>
    <property type="match status" value="1"/>
</dbReference>
<feature type="binding site" evidence="10">
    <location>
        <begin position="192"/>
        <end position="200"/>
    </location>
    <ligand>
        <name>GTP</name>
        <dbReference type="ChEBI" id="CHEBI:37565"/>
    </ligand>
</feature>
<evidence type="ECO:0000256" key="5">
    <source>
        <dbReference type="ARBA" id="ARBA00022741"/>
    </source>
</evidence>
<name>A0ABV7JWJ2_9ALTE</name>
<keyword evidence="6 10" id="KW-0378">Hydrolase</keyword>
<feature type="binding site" evidence="10">
    <location>
        <position position="280"/>
    </location>
    <ligand>
        <name>Zn(2+)</name>
        <dbReference type="ChEBI" id="CHEBI:29105"/>
    </ligand>
</feature>
<comment type="caution">
    <text evidence="14">The sequence shown here is derived from an EMBL/GenBank/DDBJ whole genome shotgun (WGS) entry which is preliminary data.</text>
</comment>
<feature type="binding site" evidence="10">
    <location>
        <begin position="140"/>
        <end position="143"/>
    </location>
    <ligand>
        <name>GTP</name>
        <dbReference type="ChEBI" id="CHEBI:37565"/>
    </ligand>
</feature>
<dbReference type="InterPro" id="IPR004881">
    <property type="entry name" value="Ribosome_biogen_GTPase_RsgA"/>
</dbReference>
<evidence type="ECO:0000256" key="10">
    <source>
        <dbReference type="HAMAP-Rule" id="MF_01820"/>
    </source>
</evidence>
<keyword evidence="7 10" id="KW-0862">Zinc</keyword>
<dbReference type="Pfam" id="PF03193">
    <property type="entry name" value="RsgA_GTPase"/>
    <property type="match status" value="1"/>
</dbReference>
<gene>
    <name evidence="10 14" type="primary">rsgA</name>
    <name evidence="14" type="ORF">ACFOEW_02295</name>
</gene>
<evidence type="ECO:0000313" key="15">
    <source>
        <dbReference type="Proteomes" id="UP001595477"/>
    </source>
</evidence>
<feature type="binding site" evidence="10">
    <location>
        <position position="286"/>
    </location>
    <ligand>
        <name>Zn(2+)</name>
        <dbReference type="ChEBI" id="CHEBI:29105"/>
    </ligand>
</feature>
<dbReference type="InterPro" id="IPR010914">
    <property type="entry name" value="RsgA_GTPase_dom"/>
</dbReference>
<keyword evidence="9 10" id="KW-0342">GTP-binding</keyword>
<evidence type="ECO:0000313" key="14">
    <source>
        <dbReference type="EMBL" id="MFC3200648.1"/>
    </source>
</evidence>
<keyword evidence="8 10" id="KW-0694">RNA-binding</keyword>
<keyword evidence="3 10" id="KW-0479">Metal-binding</keyword>
<feature type="region of interest" description="Disordered" evidence="11">
    <location>
        <begin position="209"/>
        <end position="230"/>
    </location>
</feature>
<feature type="domain" description="EngC GTPase" evidence="12">
    <location>
        <begin position="101"/>
        <end position="248"/>
    </location>
</feature>
<evidence type="ECO:0000256" key="1">
    <source>
        <dbReference type="ARBA" id="ARBA00022490"/>
    </source>
</evidence>
<dbReference type="PROSITE" id="PS51721">
    <property type="entry name" value="G_CP"/>
    <property type="match status" value="1"/>
</dbReference>
<keyword evidence="5 10" id="KW-0547">Nucleotide-binding</keyword>
<dbReference type="Proteomes" id="UP001595477">
    <property type="component" value="Unassembled WGS sequence"/>
</dbReference>
<comment type="subcellular location">
    <subcellularLocation>
        <location evidence="10">Cytoplasm</location>
    </subcellularLocation>
</comment>
<proteinExistence type="inferred from homology"/>
<protein>
    <recommendedName>
        <fullName evidence="10">Small ribosomal subunit biogenesis GTPase RsgA</fullName>
        <ecNumber evidence="10">3.6.1.-</ecNumber>
    </recommendedName>
</protein>
<evidence type="ECO:0000256" key="11">
    <source>
        <dbReference type="SAM" id="MobiDB-lite"/>
    </source>
</evidence>
<dbReference type="RefSeq" id="WP_123326693.1">
    <property type="nucleotide sequence ID" value="NZ_JBHRSX010000007.1"/>
</dbReference>
<keyword evidence="4 10" id="KW-0699">rRNA-binding</keyword>
<dbReference type="EC" id="3.6.1.-" evidence="10"/>
<organism evidence="14 15">
    <name type="scientific">Alteromonas oceani</name>
    <dbReference type="NCBI Taxonomy" id="2071609"/>
    <lineage>
        <taxon>Bacteria</taxon>
        <taxon>Pseudomonadati</taxon>
        <taxon>Pseudomonadota</taxon>
        <taxon>Gammaproteobacteria</taxon>
        <taxon>Alteromonadales</taxon>
        <taxon>Alteromonadaceae</taxon>
        <taxon>Alteromonas/Salinimonas group</taxon>
        <taxon>Alteromonas</taxon>
    </lineage>
</organism>
<dbReference type="PANTHER" id="PTHR32120">
    <property type="entry name" value="SMALL RIBOSOMAL SUBUNIT BIOGENESIS GTPASE RSGA"/>
    <property type="match status" value="1"/>
</dbReference>
<evidence type="ECO:0000259" key="12">
    <source>
        <dbReference type="PROSITE" id="PS50936"/>
    </source>
</evidence>
<evidence type="ECO:0000256" key="8">
    <source>
        <dbReference type="ARBA" id="ARBA00022884"/>
    </source>
</evidence>
<reference evidence="15" key="1">
    <citation type="journal article" date="2019" name="Int. J. Syst. Evol. Microbiol.">
        <title>The Global Catalogue of Microorganisms (GCM) 10K type strain sequencing project: providing services to taxonomists for standard genome sequencing and annotation.</title>
        <authorList>
            <consortium name="The Broad Institute Genomics Platform"/>
            <consortium name="The Broad Institute Genome Sequencing Center for Infectious Disease"/>
            <person name="Wu L."/>
            <person name="Ma J."/>
        </authorList>
    </citation>
    <scope>NUCLEOTIDE SEQUENCE [LARGE SCALE GENOMIC DNA]</scope>
    <source>
        <strain evidence="15">KCTC 52449</strain>
    </source>
</reference>
<evidence type="ECO:0000256" key="9">
    <source>
        <dbReference type="ARBA" id="ARBA00023134"/>
    </source>
</evidence>
<evidence type="ECO:0000256" key="2">
    <source>
        <dbReference type="ARBA" id="ARBA00022517"/>
    </source>
</evidence>
<sequence>MTNFQLLAAMGWRPFFQQQLTLEEWDQITPARVTKQHKSQLTVATDPHTFTLPITPAMPPLVVGDWILLNENKQFVRLLERYSCFKRKSAGTGHEWQLIAANVDTAFIVCSMNEDFNPSRIERYLALAQAADAEPVVVLTKADLTDEPESWRDNVRRIDKQLQVITVNALENSSMDALSDWLQPGNTAVMLGSSGVGKSTLTNTLLGESRQSTQGIREDDAKGRHTTTGRSLFPLPQGGLILDTPGMRELQLADCHDGIVSAFADIQRLAEACRFADCQHDQEPGCAVQAAVEQGSLDSRRLSNYQKLLREDALNSASLAQKRAKDKAFTRFVNFSQKESRKFKGR</sequence>
<keyword evidence="2 10" id="KW-0690">Ribosome biogenesis</keyword>
<feature type="binding site" evidence="10">
    <location>
        <position position="273"/>
    </location>
    <ligand>
        <name>Zn(2+)</name>
        <dbReference type="ChEBI" id="CHEBI:29105"/>
    </ligand>
</feature>
<evidence type="ECO:0000256" key="6">
    <source>
        <dbReference type="ARBA" id="ARBA00022801"/>
    </source>
</evidence>
<evidence type="ECO:0000259" key="13">
    <source>
        <dbReference type="PROSITE" id="PS51721"/>
    </source>
</evidence>
<feature type="binding site" evidence="10">
    <location>
        <position position="278"/>
    </location>
    <ligand>
        <name>Zn(2+)</name>
        <dbReference type="ChEBI" id="CHEBI:29105"/>
    </ligand>
</feature>
<dbReference type="HAMAP" id="MF_01820">
    <property type="entry name" value="GTPase_RsgA"/>
    <property type="match status" value="1"/>
</dbReference>
<evidence type="ECO:0000256" key="3">
    <source>
        <dbReference type="ARBA" id="ARBA00022723"/>
    </source>
</evidence>
<dbReference type="InterPro" id="IPR030378">
    <property type="entry name" value="G_CP_dom"/>
</dbReference>
<dbReference type="PANTHER" id="PTHR32120:SF10">
    <property type="entry name" value="SMALL RIBOSOMAL SUBUNIT BIOGENESIS GTPASE RSGA"/>
    <property type="match status" value="1"/>
</dbReference>
<accession>A0ABV7JWJ2</accession>
<keyword evidence="15" id="KW-1185">Reference proteome</keyword>
<comment type="function">
    <text evidence="10">One of several proteins that assist in the late maturation steps of the functional core of the 30S ribosomal subunit. Helps release RbfA from mature subunits. May play a role in the assembly of ribosomal proteins into the subunit. Circularly permuted GTPase that catalyzes slow GTP hydrolysis, GTPase activity is stimulated by the 30S ribosomal subunit.</text>
</comment>
<dbReference type="Gene3D" id="3.40.50.300">
    <property type="entry name" value="P-loop containing nucleotide triphosphate hydrolases"/>
    <property type="match status" value="1"/>
</dbReference>
<comment type="subunit">
    <text evidence="10">Monomer. Associates with 30S ribosomal subunit, binds 16S rRNA.</text>
</comment>
<keyword evidence="1 10" id="KW-0963">Cytoplasm</keyword>
<evidence type="ECO:0000256" key="4">
    <source>
        <dbReference type="ARBA" id="ARBA00022730"/>
    </source>
</evidence>
<dbReference type="Gene3D" id="1.10.40.50">
    <property type="entry name" value="Probable gtpase engc, domain 3"/>
    <property type="match status" value="1"/>
</dbReference>
<feature type="domain" description="CP-type G" evidence="13">
    <location>
        <begin position="92"/>
        <end position="250"/>
    </location>
</feature>
<evidence type="ECO:0000256" key="7">
    <source>
        <dbReference type="ARBA" id="ARBA00022833"/>
    </source>
</evidence>
<comment type="similarity">
    <text evidence="10">Belongs to the TRAFAC class YlqF/YawG GTPase family. RsgA subfamily.</text>
</comment>
<dbReference type="InterPro" id="IPR027417">
    <property type="entry name" value="P-loop_NTPase"/>
</dbReference>